<dbReference type="PANTHER" id="PTHR45339">
    <property type="entry name" value="HYBRID SIGNAL TRANSDUCTION HISTIDINE KINASE J"/>
    <property type="match status" value="1"/>
</dbReference>
<dbReference type="Gene3D" id="1.10.287.130">
    <property type="match status" value="1"/>
</dbReference>
<dbReference type="SUPFAM" id="SSF55874">
    <property type="entry name" value="ATPase domain of HSP90 chaperone/DNA topoisomerase II/histidine kinase"/>
    <property type="match status" value="1"/>
</dbReference>
<keyword evidence="5" id="KW-0547">Nucleotide-binding</keyword>
<evidence type="ECO:0000256" key="1">
    <source>
        <dbReference type="ARBA" id="ARBA00000085"/>
    </source>
</evidence>
<gene>
    <name evidence="15" type="primary">rcsC_1</name>
    <name evidence="15" type="ORF">TM5383_00779</name>
</gene>
<keyword evidence="12" id="KW-0472">Membrane</keyword>
<dbReference type="Pfam" id="PF00072">
    <property type="entry name" value="Response_reg"/>
    <property type="match status" value="1"/>
</dbReference>
<dbReference type="InterPro" id="IPR003594">
    <property type="entry name" value="HATPase_dom"/>
</dbReference>
<dbReference type="SMART" id="SM00387">
    <property type="entry name" value="HATPase_c"/>
    <property type="match status" value="1"/>
</dbReference>
<evidence type="ECO:0000256" key="10">
    <source>
        <dbReference type="ARBA" id="ARBA00068150"/>
    </source>
</evidence>
<dbReference type="InterPro" id="IPR011006">
    <property type="entry name" value="CheY-like_superfamily"/>
</dbReference>
<feature type="modified residue" description="4-aspartylphosphate" evidence="11">
    <location>
        <position position="698"/>
    </location>
</feature>
<name>A0A0P1GMJ9_9RHOB</name>
<dbReference type="InterPro" id="IPR001789">
    <property type="entry name" value="Sig_transdc_resp-reg_receiver"/>
</dbReference>
<dbReference type="PRINTS" id="PR00344">
    <property type="entry name" value="BCTRLSENSOR"/>
</dbReference>
<keyword evidence="16" id="KW-1185">Reference proteome</keyword>
<dbReference type="Gene3D" id="3.40.50.2300">
    <property type="match status" value="1"/>
</dbReference>
<dbReference type="SUPFAM" id="SSF47384">
    <property type="entry name" value="Homodimeric domain of signal transducing histidine kinase"/>
    <property type="match status" value="1"/>
</dbReference>
<dbReference type="Pfam" id="PF00512">
    <property type="entry name" value="HisKA"/>
    <property type="match status" value="1"/>
</dbReference>
<dbReference type="Gene3D" id="3.30.565.10">
    <property type="entry name" value="Histidine kinase-like ATPase, C-terminal domain"/>
    <property type="match status" value="1"/>
</dbReference>
<evidence type="ECO:0000256" key="2">
    <source>
        <dbReference type="ARBA" id="ARBA00012438"/>
    </source>
</evidence>
<proteinExistence type="predicted"/>
<evidence type="ECO:0000259" key="13">
    <source>
        <dbReference type="PROSITE" id="PS50109"/>
    </source>
</evidence>
<dbReference type="InterPro" id="IPR036890">
    <property type="entry name" value="HATPase_C_sf"/>
</dbReference>
<evidence type="ECO:0000256" key="5">
    <source>
        <dbReference type="ARBA" id="ARBA00022741"/>
    </source>
</evidence>
<dbReference type="Proteomes" id="UP000051681">
    <property type="component" value="Unassembled WGS sequence"/>
</dbReference>
<comment type="subunit">
    <text evidence="9">At low DSF concentrations, interacts with RpfF.</text>
</comment>
<keyword evidence="6 15" id="KW-0418">Kinase</keyword>
<dbReference type="InterPro" id="IPR003661">
    <property type="entry name" value="HisK_dim/P_dom"/>
</dbReference>
<keyword evidence="7" id="KW-0067">ATP-binding</keyword>
<feature type="transmembrane region" description="Helical" evidence="12">
    <location>
        <begin position="20"/>
        <end position="40"/>
    </location>
</feature>
<sequence>MDLDDHRNYVQRLIGLSPIRLVILVLLGTVVVAALFGFALRGEQQARDNAQSTVRAVDAARFSFKVSQLTHRGLRFYDQAVDNQDIVGLQGAKRLIRAAIGFTSAPLARERYNIQDLEDPLVQIVTIFETAELSPTAAQLARLDGLLGDVDRATMAYEQSENRRFHQQLNLISTSEYRGAMLARVATVSLLAALLICAVLLVFMRAEQIQANRRVEAETASQAKSAFLANMSHEIRTPMNGIVGLIELLRKSPMTDDQSQMVESINDSAFFLLQIIDDILDAAKIDAGKMELENESFNLLHSVERTAETLAIAARKANVLFQVYVEPDVPDCIKGDSLRLRQVLLNLLSNAIKFSKGTEDQPGRVQLWVSIDERSEELRFRVVDTGIGMSDEVINRIFQPFNQGEESTTRKYGGTGLGLVITRNLVELMNGRLDVISSPGEGSEFTAAIPLQICSQNANLADLDGVSLLLHLDNAYFAHRTAASFERRGATVHIAAERDELLARMRDCSDQMVIVLGLDQQSDNDDALLALRGCDRSVGVVVLDPTRGNPKGLLEPHLYMSYRYPMHHSDILRGISLLTGRAETAANVVSDNGHGTAIRALPGADAPNSGVEDAALPAVAMAPTQAKQTIPELGEDDDAYQAQSHDIARVLVIEDNPLNIQVLTRQLDRLGYHYDTAMNGAEGLEKWRAGGFDAVLTDCQMPVMDGLDMTRRIRAEEDEAGQGAIPILAISASALPQEAERSLAAGISEYLTKPLKIDTLEQTLARWLPDGNAGDRTPTGA</sequence>
<reference evidence="15 16" key="1">
    <citation type="submission" date="2015-09" db="EMBL/GenBank/DDBJ databases">
        <authorList>
            <consortium name="Swine Surveillance"/>
        </authorList>
    </citation>
    <scope>NUCLEOTIDE SEQUENCE [LARGE SCALE GENOMIC DNA]</scope>
    <source>
        <strain evidence="15 16">CECT 8383</strain>
    </source>
</reference>
<evidence type="ECO:0000256" key="12">
    <source>
        <dbReference type="SAM" id="Phobius"/>
    </source>
</evidence>
<keyword evidence="8" id="KW-0902">Two-component regulatory system</keyword>
<dbReference type="OrthoDB" id="9786919at2"/>
<evidence type="ECO:0000256" key="7">
    <source>
        <dbReference type="ARBA" id="ARBA00022840"/>
    </source>
</evidence>
<feature type="transmembrane region" description="Helical" evidence="12">
    <location>
        <begin position="181"/>
        <end position="204"/>
    </location>
</feature>
<dbReference type="CDD" id="cd00082">
    <property type="entry name" value="HisKA"/>
    <property type="match status" value="1"/>
</dbReference>
<dbReference type="InterPro" id="IPR036097">
    <property type="entry name" value="HisK_dim/P_sf"/>
</dbReference>
<dbReference type="PANTHER" id="PTHR45339:SF1">
    <property type="entry name" value="HYBRID SIGNAL TRANSDUCTION HISTIDINE KINASE J"/>
    <property type="match status" value="1"/>
</dbReference>
<organism evidence="15 16">
    <name type="scientific">Thalassovita mediterranea</name>
    <dbReference type="NCBI Taxonomy" id="340021"/>
    <lineage>
        <taxon>Bacteria</taxon>
        <taxon>Pseudomonadati</taxon>
        <taxon>Pseudomonadota</taxon>
        <taxon>Alphaproteobacteria</taxon>
        <taxon>Rhodobacterales</taxon>
        <taxon>Roseobacteraceae</taxon>
        <taxon>Thalassovita</taxon>
    </lineage>
</organism>
<evidence type="ECO:0000256" key="4">
    <source>
        <dbReference type="ARBA" id="ARBA00022679"/>
    </source>
</evidence>
<evidence type="ECO:0000256" key="6">
    <source>
        <dbReference type="ARBA" id="ARBA00022777"/>
    </source>
</evidence>
<dbReference type="InterPro" id="IPR005467">
    <property type="entry name" value="His_kinase_dom"/>
</dbReference>
<evidence type="ECO:0000259" key="14">
    <source>
        <dbReference type="PROSITE" id="PS50110"/>
    </source>
</evidence>
<evidence type="ECO:0000256" key="11">
    <source>
        <dbReference type="PROSITE-ProRule" id="PRU00169"/>
    </source>
</evidence>
<dbReference type="EC" id="2.7.13.3" evidence="2"/>
<dbReference type="GO" id="GO:0005524">
    <property type="term" value="F:ATP binding"/>
    <property type="evidence" value="ECO:0007669"/>
    <property type="project" value="UniProtKB-KW"/>
</dbReference>
<dbReference type="GO" id="GO:0000155">
    <property type="term" value="F:phosphorelay sensor kinase activity"/>
    <property type="evidence" value="ECO:0007669"/>
    <property type="project" value="InterPro"/>
</dbReference>
<evidence type="ECO:0000313" key="15">
    <source>
        <dbReference type="EMBL" id="CUH83588.1"/>
    </source>
</evidence>
<keyword evidence="12" id="KW-1133">Transmembrane helix</keyword>
<dbReference type="SMART" id="SM00388">
    <property type="entry name" value="HisKA"/>
    <property type="match status" value="1"/>
</dbReference>
<dbReference type="SUPFAM" id="SSF52172">
    <property type="entry name" value="CheY-like"/>
    <property type="match status" value="1"/>
</dbReference>
<dbReference type="SMART" id="SM00448">
    <property type="entry name" value="REC"/>
    <property type="match status" value="1"/>
</dbReference>
<protein>
    <recommendedName>
        <fullName evidence="10">Sensory/regulatory protein RpfC</fullName>
        <ecNumber evidence="2">2.7.13.3</ecNumber>
    </recommendedName>
</protein>
<dbReference type="CDD" id="cd16922">
    <property type="entry name" value="HATPase_EvgS-ArcB-TorS-like"/>
    <property type="match status" value="1"/>
</dbReference>
<dbReference type="AlphaFoldDB" id="A0A0P1GMJ9"/>
<dbReference type="FunFam" id="1.10.287.130:FF:000002">
    <property type="entry name" value="Two-component osmosensing histidine kinase"/>
    <property type="match status" value="1"/>
</dbReference>
<dbReference type="PROSITE" id="PS50109">
    <property type="entry name" value="HIS_KIN"/>
    <property type="match status" value="1"/>
</dbReference>
<dbReference type="CDD" id="cd17546">
    <property type="entry name" value="REC_hyHK_CKI1_RcsC-like"/>
    <property type="match status" value="1"/>
</dbReference>
<dbReference type="STRING" id="340021.TM5383_00779"/>
<dbReference type="EMBL" id="CYSF01000005">
    <property type="protein sequence ID" value="CUH83588.1"/>
    <property type="molecule type" value="Genomic_DNA"/>
</dbReference>
<keyword evidence="12" id="KW-0812">Transmembrane</keyword>
<evidence type="ECO:0000256" key="3">
    <source>
        <dbReference type="ARBA" id="ARBA00022553"/>
    </source>
</evidence>
<dbReference type="FunFam" id="3.30.565.10:FF:000010">
    <property type="entry name" value="Sensor histidine kinase RcsC"/>
    <property type="match status" value="1"/>
</dbReference>
<dbReference type="PROSITE" id="PS50110">
    <property type="entry name" value="RESPONSE_REGULATORY"/>
    <property type="match status" value="1"/>
</dbReference>
<comment type="catalytic activity">
    <reaction evidence="1">
        <text>ATP + protein L-histidine = ADP + protein N-phospho-L-histidine.</text>
        <dbReference type="EC" id="2.7.13.3"/>
    </reaction>
</comment>
<feature type="domain" description="Response regulatory" evidence="14">
    <location>
        <begin position="649"/>
        <end position="768"/>
    </location>
</feature>
<feature type="domain" description="Histidine kinase" evidence="13">
    <location>
        <begin position="230"/>
        <end position="453"/>
    </location>
</feature>
<accession>A0A0P1GMJ9</accession>
<evidence type="ECO:0000256" key="8">
    <source>
        <dbReference type="ARBA" id="ARBA00023012"/>
    </source>
</evidence>
<keyword evidence="4 15" id="KW-0808">Transferase</keyword>
<evidence type="ECO:0000256" key="9">
    <source>
        <dbReference type="ARBA" id="ARBA00064003"/>
    </source>
</evidence>
<dbReference type="RefSeq" id="WP_082645379.1">
    <property type="nucleotide sequence ID" value="NZ_FTNX01000011.1"/>
</dbReference>
<dbReference type="Pfam" id="PF02518">
    <property type="entry name" value="HATPase_c"/>
    <property type="match status" value="1"/>
</dbReference>
<evidence type="ECO:0000313" key="16">
    <source>
        <dbReference type="Proteomes" id="UP000051681"/>
    </source>
</evidence>
<dbReference type="InterPro" id="IPR004358">
    <property type="entry name" value="Sig_transdc_His_kin-like_C"/>
</dbReference>
<keyword evidence="3 11" id="KW-0597">Phosphoprotein</keyword>